<dbReference type="Pfam" id="PF14403">
    <property type="entry name" value="CP_ATPgrasp_2"/>
    <property type="match status" value="1"/>
</dbReference>
<evidence type="ECO:0000313" key="4">
    <source>
        <dbReference type="EMBL" id="TQJ14853.1"/>
    </source>
</evidence>
<organism evidence="4 5">
    <name type="scientific">Yimella lutea</name>
    <dbReference type="NCBI Taxonomy" id="587872"/>
    <lineage>
        <taxon>Bacteria</taxon>
        <taxon>Bacillati</taxon>
        <taxon>Actinomycetota</taxon>
        <taxon>Actinomycetes</taxon>
        <taxon>Micrococcales</taxon>
        <taxon>Dermacoccaceae</taxon>
        <taxon>Yimella</taxon>
    </lineage>
</organism>
<evidence type="ECO:0000259" key="3">
    <source>
        <dbReference type="Pfam" id="PF14403"/>
    </source>
</evidence>
<dbReference type="PANTHER" id="PTHR34595">
    <property type="entry name" value="BLR5612 PROTEIN"/>
    <property type="match status" value="1"/>
</dbReference>
<dbReference type="InterPro" id="IPR025841">
    <property type="entry name" value="CP_ATPgrasp_2"/>
</dbReference>
<feature type="region of interest" description="Disordered" evidence="1">
    <location>
        <begin position="18"/>
        <end position="37"/>
    </location>
</feature>
<dbReference type="Gene3D" id="3.40.50.11290">
    <property type="match status" value="1"/>
</dbReference>
<dbReference type="PANTHER" id="PTHR34595:SF2">
    <property type="entry name" value="BLR2978 PROTEIN"/>
    <property type="match status" value="1"/>
</dbReference>
<evidence type="ECO:0000259" key="2">
    <source>
        <dbReference type="Pfam" id="PF04168"/>
    </source>
</evidence>
<proteinExistence type="predicted"/>
<dbReference type="Gene3D" id="3.30.1490.270">
    <property type="match status" value="1"/>
</dbReference>
<dbReference type="InterPro" id="IPR051680">
    <property type="entry name" value="ATP-dep_Glu-Cys_Ligase-2"/>
</dbReference>
<name>A0A542EHQ3_9MICO</name>
<dbReference type="InterPro" id="IPR007296">
    <property type="entry name" value="DUF403"/>
</dbReference>
<comment type="caution">
    <text evidence="4">The sequence shown here is derived from an EMBL/GenBank/DDBJ whole genome shotgun (WGS) entry which is preliminary data.</text>
</comment>
<gene>
    <name evidence="4" type="ORF">FB459_2366</name>
</gene>
<dbReference type="RefSeq" id="WP_141928597.1">
    <property type="nucleotide sequence ID" value="NZ_BAABCI010000016.1"/>
</dbReference>
<dbReference type="EMBL" id="VFMO01000001">
    <property type="protein sequence ID" value="TQJ14853.1"/>
    <property type="molecule type" value="Genomic_DNA"/>
</dbReference>
<dbReference type="OrthoDB" id="9803842at2"/>
<evidence type="ECO:0000313" key="5">
    <source>
        <dbReference type="Proteomes" id="UP000320806"/>
    </source>
</evidence>
<reference evidence="4 5" key="1">
    <citation type="submission" date="2019-06" db="EMBL/GenBank/DDBJ databases">
        <title>Sequencing the genomes of 1000 actinobacteria strains.</title>
        <authorList>
            <person name="Klenk H.-P."/>
        </authorList>
    </citation>
    <scope>NUCLEOTIDE SEQUENCE [LARGE SCALE GENOMIC DNA]</scope>
    <source>
        <strain evidence="4 5">DSM 19828</strain>
    </source>
</reference>
<keyword evidence="5" id="KW-1185">Reference proteome</keyword>
<sequence>MTAQPQANSGVLSRYRELVERSTEEHSGQHAGDSGDHRGICVDEWLSDAGTEQHQQLTDIVESIGIGGLLARKAATARHIKEDGLTYTVAGEDRARPWQLDPLPVVLSDDEWARLERGLTQRAMLLDALLGDLYGERRMISEGVIPAAAVVGHDGFLPAADGIRLPGDRQLVMTSVDLARDASGTWTVLADRNQAPSGAGYAMADRRIVARTMPTLYRNTALARLRGFFDQMSDALLDAAPVAVDQPNIALLSPGPASETAFDQAFLASLLGLPVVQAEDLTMRDGRVWRQTTHKPQRVDVLVRRVDAAWSDPLDLRGDSRLGVTGLTEAARRGMISVVNPLGSGVLENPALVPFLPAAAKRLLGEDLLLPDARTWWFGDREQRAEAMDRLDELVIKPISRGEADPATHGRELSSSELDYLRVQIEAEPWKWAAQEQVAMSTAPVIAAEGLEPRRLVLRTFGVGANDGYRFLPGGLGRVAANSTSWNVSNSHGGIAKDVWVLAPTEFEVAMAERGRHRDTLKLTVEPDSMSLAPRVADDLFWIGRYAERAESTARLATVVDDLVADHHGRSGSPGQVAMREMVQALSQVTGVAAPQGDSHPSEFLRTIVFAENTPGTIAYTVSNLSRAAYAVRELLSPDTWLILSRLQSAINRPVDDDEPLPGVLAQVLECLVGLAGLASENTVRDEVWAFMDLGRRVERSLQVSTLLRVAIGTERSPVADGQITEATLRACDSVITYRRRLASGTGPASPVAGMLQLLLRDPINPRSLEFQFKRITGITQVIEDEGVRVAVDALTKRLEAVSPEDLGMNERSRLVDFSVELTSLLRDLSDQVSHRYFVRPEPPRRVNTIHEVGVRQ</sequence>
<feature type="domain" description="DUF403" evidence="2">
    <location>
        <begin position="533"/>
        <end position="838"/>
    </location>
</feature>
<dbReference type="Pfam" id="PF04168">
    <property type="entry name" value="Alpha-E"/>
    <property type="match status" value="1"/>
</dbReference>
<dbReference type="AlphaFoldDB" id="A0A542EHQ3"/>
<evidence type="ECO:0000256" key="1">
    <source>
        <dbReference type="SAM" id="MobiDB-lite"/>
    </source>
</evidence>
<dbReference type="Proteomes" id="UP000320806">
    <property type="component" value="Unassembled WGS sequence"/>
</dbReference>
<dbReference type="SUPFAM" id="SSF56059">
    <property type="entry name" value="Glutathione synthetase ATP-binding domain-like"/>
    <property type="match status" value="1"/>
</dbReference>
<accession>A0A542EHQ3</accession>
<feature type="domain" description="Circularly permuted ATP-grasp type 2" evidence="3">
    <location>
        <begin position="104"/>
        <end position="480"/>
    </location>
</feature>
<protein>
    <submittedName>
        <fullName evidence="4">Putative circularly permuted ATP-grasp superfamily protein</fullName>
    </submittedName>
</protein>